<evidence type="ECO:0000256" key="1">
    <source>
        <dbReference type="SAM" id="SignalP"/>
    </source>
</evidence>
<comment type="caution">
    <text evidence="2">The sequence shown here is derived from an EMBL/GenBank/DDBJ whole genome shotgun (WGS) entry which is preliminary data.</text>
</comment>
<dbReference type="PROSITE" id="PS51257">
    <property type="entry name" value="PROKAR_LIPOPROTEIN"/>
    <property type="match status" value="1"/>
</dbReference>
<sequence length="180" mass="19812">MKKLILPFTIMGIAGLLTACSGPEDTSDLKSFVEQTLNKPRGRVEPIPVFKPYEFFSYSATGLRSPFELPIVADTEINVQPGSDISPDLERPKEHLEQYVLGSLSMVGTLAREDGVLWALIKDGDNSVVRVKEGNYMGQNHGRILSISEYRINLIEIVPNGLGGWIERPRTLALEGLGGE</sequence>
<gene>
    <name evidence="2" type="ORF">NYR02_14240</name>
</gene>
<dbReference type="EMBL" id="JAOANI010000022">
    <property type="protein sequence ID" value="MCT7360178.1"/>
    <property type="molecule type" value="Genomic_DNA"/>
</dbReference>
<organism evidence="2 3">
    <name type="scientific">Thalassolituus pacificus</name>
    <dbReference type="NCBI Taxonomy" id="2975440"/>
    <lineage>
        <taxon>Bacteria</taxon>
        <taxon>Pseudomonadati</taxon>
        <taxon>Pseudomonadota</taxon>
        <taxon>Gammaproteobacteria</taxon>
        <taxon>Oceanospirillales</taxon>
        <taxon>Oceanospirillaceae</taxon>
        <taxon>Thalassolituus</taxon>
    </lineage>
</organism>
<dbReference type="InterPro" id="IPR007446">
    <property type="entry name" value="PilP"/>
</dbReference>
<dbReference type="RefSeq" id="WP_260977021.1">
    <property type="nucleotide sequence ID" value="NZ_JAOANI010000022.1"/>
</dbReference>
<proteinExistence type="predicted"/>
<keyword evidence="1" id="KW-0732">Signal</keyword>
<name>A0A9X2WGY5_9GAMM</name>
<dbReference type="Proteomes" id="UP001147830">
    <property type="component" value="Unassembled WGS sequence"/>
</dbReference>
<feature type="signal peptide" evidence="1">
    <location>
        <begin position="1"/>
        <end position="19"/>
    </location>
</feature>
<protein>
    <submittedName>
        <fullName evidence="2">Pilus assembly protein PilP</fullName>
    </submittedName>
</protein>
<dbReference type="Gene3D" id="2.30.30.830">
    <property type="match status" value="1"/>
</dbReference>
<dbReference type="AlphaFoldDB" id="A0A9X2WGY5"/>
<keyword evidence="3" id="KW-1185">Reference proteome</keyword>
<evidence type="ECO:0000313" key="2">
    <source>
        <dbReference type="EMBL" id="MCT7360178.1"/>
    </source>
</evidence>
<dbReference type="Pfam" id="PF04351">
    <property type="entry name" value="PilP"/>
    <property type="match status" value="1"/>
</dbReference>
<feature type="chain" id="PRO_5040902420" evidence="1">
    <location>
        <begin position="20"/>
        <end position="180"/>
    </location>
</feature>
<reference evidence="2" key="1">
    <citation type="journal article" date="2022" name="Front. Microbiol.">
        <title>Genome-based taxonomic rearrangement of Oceanobacter-related bacteria including the description of Thalassolituus hydrocarbonoclasticus sp. nov. and Thalassolituus pacificus sp. nov. and emended description of the genus Thalassolituus.</title>
        <authorList>
            <person name="Dong C."/>
            <person name="Wei L."/>
            <person name="Wang J."/>
            <person name="Lai Q."/>
            <person name="Huang Z."/>
            <person name="Shao Z."/>
        </authorList>
    </citation>
    <scope>NUCLEOTIDE SEQUENCE</scope>
    <source>
        <strain evidence="2">59MF3M-4</strain>
    </source>
</reference>
<dbReference type="PIRSF" id="PIRSF016481">
    <property type="entry name" value="Pilus_assembly_PilP"/>
    <property type="match status" value="1"/>
</dbReference>
<accession>A0A9X2WGY5</accession>
<evidence type="ECO:0000313" key="3">
    <source>
        <dbReference type="Proteomes" id="UP001147830"/>
    </source>
</evidence>
<reference evidence="2" key="2">
    <citation type="submission" date="2022-08" db="EMBL/GenBank/DDBJ databases">
        <authorList>
            <person name="Dong C."/>
        </authorList>
    </citation>
    <scope>NUCLEOTIDE SEQUENCE</scope>
    <source>
        <strain evidence="2">59MF3M-4</strain>
    </source>
</reference>